<feature type="transmembrane region" description="Helical" evidence="1">
    <location>
        <begin position="386"/>
        <end position="407"/>
    </location>
</feature>
<keyword evidence="1" id="KW-0812">Transmembrane</keyword>
<organism evidence="2 3">
    <name type="scientific">Corynebacterium occultum</name>
    <dbReference type="NCBI Taxonomy" id="2675219"/>
    <lineage>
        <taxon>Bacteria</taxon>
        <taxon>Bacillati</taxon>
        <taxon>Actinomycetota</taxon>
        <taxon>Actinomycetes</taxon>
        <taxon>Mycobacteriales</taxon>
        <taxon>Corynebacteriaceae</taxon>
        <taxon>Corynebacterium</taxon>
    </lineage>
</organism>
<name>A0A6B8W777_9CORY</name>
<dbReference type="KEGG" id="cok:COCCU_13010"/>
<sequence length="419" mass="45579">MTTSSSAQSGVRRWVTHNRIFVVLGVIILALLLVGSILPRFIITSLKQLPEDSRFESATEPTTALLIDAPAYRAGQVPAANAGRPGCGGEEPDFSCFLVFSEVQLERVTTTSPSEKKKAVEVQSLSTLNAGDTELYRLDDQVRLTVDSAFPVPEPVSSVALSLPGVGLSVETGEFSRTGLQHFFPFTTERVSYDFFDPLAQVPAPLDFVDLVEHEGMRAFHFQQDLKAVNLMSSLAHAYTQPDDISDAPELDPLLRPSEMSAEELESISGLRIGGPAGRFYDTGELAAHGFSTEERISLSPYYAVDRSLWVEPASGVTLDREEEVYLYLAADQEEATEMADAFAAGGEANPNRTLFAGSLAWDGVSQAAAREEAQSNKSILKVLEVISLSSNTIITILVIAGLLIFLRNRFRAARKLES</sequence>
<dbReference type="Proteomes" id="UP000424462">
    <property type="component" value="Chromosome"/>
</dbReference>
<dbReference type="RefSeq" id="WP_197088367.1">
    <property type="nucleotide sequence ID" value="NZ_CP046455.1"/>
</dbReference>
<protein>
    <recommendedName>
        <fullName evidence="4">DUF3068 domain-containing protein</fullName>
    </recommendedName>
</protein>
<keyword evidence="1" id="KW-0472">Membrane</keyword>
<evidence type="ECO:0000313" key="2">
    <source>
        <dbReference type="EMBL" id="QGU08501.1"/>
    </source>
</evidence>
<dbReference type="Pfam" id="PF11271">
    <property type="entry name" value="PorA"/>
    <property type="match status" value="1"/>
</dbReference>
<reference evidence="2 3" key="1">
    <citation type="submission" date="2019-11" db="EMBL/GenBank/DDBJ databases">
        <title>Complete genome sequence of Corynebacterium kalinowskii 1959, a novel Corynebacterium species isolated from soil of a small paddock in Vilsendorf, Germany.</title>
        <authorList>
            <person name="Schaffert L."/>
            <person name="Ruwe M."/>
            <person name="Milse J."/>
            <person name="Hanuschka K."/>
            <person name="Ortseifen V."/>
            <person name="Droste J."/>
            <person name="Brandt D."/>
            <person name="Schlueter L."/>
            <person name="Kutter Y."/>
            <person name="Vinke S."/>
            <person name="Viehoefer P."/>
            <person name="Jacob L."/>
            <person name="Luebke N.-C."/>
            <person name="Schulte-Berndt E."/>
            <person name="Hain C."/>
            <person name="Linder M."/>
            <person name="Schmidt P."/>
            <person name="Wollenschlaeger L."/>
            <person name="Luttermann T."/>
            <person name="Thieme E."/>
            <person name="Hassa J."/>
            <person name="Haak M."/>
            <person name="Wittchen M."/>
            <person name="Mentz A."/>
            <person name="Persicke M."/>
            <person name="Busche T."/>
            <person name="Ruckert C."/>
        </authorList>
    </citation>
    <scope>NUCLEOTIDE SEQUENCE [LARGE SCALE GENOMIC DNA]</scope>
    <source>
        <strain evidence="2 3">2039</strain>
    </source>
</reference>
<proteinExistence type="predicted"/>
<evidence type="ECO:0000313" key="3">
    <source>
        <dbReference type="Proteomes" id="UP000424462"/>
    </source>
</evidence>
<evidence type="ECO:0000256" key="1">
    <source>
        <dbReference type="SAM" id="Phobius"/>
    </source>
</evidence>
<dbReference type="InterPro" id="IPR021424">
    <property type="entry name" value="PorA"/>
</dbReference>
<keyword evidence="1" id="KW-1133">Transmembrane helix</keyword>
<gene>
    <name evidence="2" type="ORF">COCCU_13010</name>
</gene>
<keyword evidence="3" id="KW-1185">Reference proteome</keyword>
<dbReference type="EMBL" id="CP046455">
    <property type="protein sequence ID" value="QGU08501.1"/>
    <property type="molecule type" value="Genomic_DNA"/>
</dbReference>
<accession>A0A6B8W777</accession>
<evidence type="ECO:0008006" key="4">
    <source>
        <dbReference type="Google" id="ProtNLM"/>
    </source>
</evidence>
<feature type="transmembrane region" description="Helical" evidence="1">
    <location>
        <begin position="20"/>
        <end position="43"/>
    </location>
</feature>
<dbReference type="AlphaFoldDB" id="A0A6B8W777"/>